<dbReference type="InterPro" id="IPR000086">
    <property type="entry name" value="NUDIX_hydrolase_dom"/>
</dbReference>
<reference evidence="19" key="2">
    <citation type="submission" date="2016-04" db="EMBL/GenBank/DDBJ databases">
        <title>First Complete Genome Sequence of a Subdivision 6 Acidobacterium.</title>
        <authorList>
            <person name="Huang S."/>
            <person name="Vieira S."/>
            <person name="Bunk B."/>
            <person name="Riedel T."/>
            <person name="Sproeer C."/>
            <person name="Overmann J."/>
        </authorList>
    </citation>
    <scope>NUCLEOTIDE SEQUENCE [LARGE SCALE GENOMIC DNA]</scope>
    <source>
        <strain evidence="19">DSM 100886 HEG_-6_39</strain>
    </source>
</reference>
<accession>A0A143PWV3</accession>
<dbReference type="PROSITE" id="PS00893">
    <property type="entry name" value="NUDIX_BOX"/>
    <property type="match status" value="1"/>
</dbReference>
<dbReference type="PANTHER" id="PTHR47707:SF1">
    <property type="entry name" value="NUDIX HYDROLASE FAMILY PROTEIN"/>
    <property type="match status" value="1"/>
</dbReference>
<dbReference type="RefSeq" id="WP_110174167.1">
    <property type="nucleotide sequence ID" value="NZ_CP015136.1"/>
</dbReference>
<dbReference type="STRING" id="1855912.LuPra_06018"/>
<dbReference type="InterPro" id="IPR020084">
    <property type="entry name" value="NUDIX_hydrolase_CS"/>
</dbReference>
<dbReference type="InterPro" id="IPR047127">
    <property type="entry name" value="MutT-like"/>
</dbReference>
<dbReference type="CDD" id="cd03425">
    <property type="entry name" value="NUDIX_MutT_NudA_like"/>
    <property type="match status" value="1"/>
</dbReference>
<keyword evidence="3" id="KW-0515">Mutator protein</keyword>
<comment type="cofactor">
    <cofactor evidence="1">
        <name>Mg(2+)</name>
        <dbReference type="ChEBI" id="CHEBI:18420"/>
    </cofactor>
</comment>
<evidence type="ECO:0000256" key="5">
    <source>
        <dbReference type="ARBA" id="ARBA00022723"/>
    </source>
</evidence>
<evidence type="ECO:0000256" key="4">
    <source>
        <dbReference type="ARBA" id="ARBA00022705"/>
    </source>
</evidence>
<evidence type="ECO:0000256" key="6">
    <source>
        <dbReference type="ARBA" id="ARBA00022763"/>
    </source>
</evidence>
<evidence type="ECO:0000256" key="15">
    <source>
        <dbReference type="ARBA" id="ARBA00041979"/>
    </source>
</evidence>
<dbReference type="GO" id="GO:0006281">
    <property type="term" value="P:DNA repair"/>
    <property type="evidence" value="ECO:0007669"/>
    <property type="project" value="UniProtKB-KW"/>
</dbReference>
<dbReference type="GO" id="GO:0044715">
    <property type="term" value="F:8-oxo-dGDP phosphatase activity"/>
    <property type="evidence" value="ECO:0007669"/>
    <property type="project" value="TreeGrafter"/>
</dbReference>
<keyword evidence="4" id="KW-0235">DNA replication</keyword>
<dbReference type="InterPro" id="IPR029119">
    <property type="entry name" value="MutY_C"/>
</dbReference>
<dbReference type="Pfam" id="PF14815">
    <property type="entry name" value="NUDIX_4"/>
    <property type="match status" value="1"/>
</dbReference>
<gene>
    <name evidence="18" type="primary">mutT</name>
    <name evidence="18" type="ORF">LuPra_06018</name>
</gene>
<evidence type="ECO:0000256" key="8">
    <source>
        <dbReference type="ARBA" id="ARBA00022842"/>
    </source>
</evidence>
<evidence type="ECO:0000256" key="12">
    <source>
        <dbReference type="ARBA" id="ARBA00038905"/>
    </source>
</evidence>
<keyword evidence="19" id="KW-1185">Reference proteome</keyword>
<evidence type="ECO:0000256" key="3">
    <source>
        <dbReference type="ARBA" id="ARBA00022457"/>
    </source>
</evidence>
<dbReference type="GO" id="GO:0044716">
    <property type="term" value="F:8-oxo-GDP phosphatase activity"/>
    <property type="evidence" value="ECO:0007669"/>
    <property type="project" value="TreeGrafter"/>
</dbReference>
<evidence type="ECO:0000313" key="19">
    <source>
        <dbReference type="Proteomes" id="UP000076079"/>
    </source>
</evidence>
<sequence>MRDVVVSAAVIERDDAFLLTRRAVDTHLGGRWEFPGGKAEAGETLDATLVREIREELGCGVEVGPLLLTTRHAYPDVHVELHFFSARLVGEPLPQLGQEMRWVARDALEALYLPEADADLVAMLTATDRAPEVHE</sequence>
<dbReference type="EMBL" id="CP015136">
    <property type="protein sequence ID" value="AMY12736.1"/>
    <property type="molecule type" value="Genomic_DNA"/>
</dbReference>
<keyword evidence="7 18" id="KW-0378">Hydrolase</keyword>
<evidence type="ECO:0000256" key="1">
    <source>
        <dbReference type="ARBA" id="ARBA00001946"/>
    </source>
</evidence>
<dbReference type="AlphaFoldDB" id="A0A143PWV3"/>
<feature type="domain" description="Nudix hydrolase" evidence="17">
    <location>
        <begin position="1"/>
        <end position="125"/>
    </location>
</feature>
<name>A0A143PWV3_LUTPR</name>
<evidence type="ECO:0000256" key="10">
    <source>
        <dbReference type="ARBA" id="ARBA00035861"/>
    </source>
</evidence>
<dbReference type="InterPro" id="IPR015797">
    <property type="entry name" value="NUDIX_hydrolase-like_dom_sf"/>
</dbReference>
<comment type="catalytic activity">
    <reaction evidence="10">
        <text>8-oxo-dGTP + H2O = 8-oxo-dGMP + diphosphate + H(+)</text>
        <dbReference type="Rhea" id="RHEA:31575"/>
        <dbReference type="ChEBI" id="CHEBI:15377"/>
        <dbReference type="ChEBI" id="CHEBI:15378"/>
        <dbReference type="ChEBI" id="CHEBI:33019"/>
        <dbReference type="ChEBI" id="CHEBI:63224"/>
        <dbReference type="ChEBI" id="CHEBI:77896"/>
        <dbReference type="EC" id="3.6.1.55"/>
    </reaction>
</comment>
<dbReference type="KEGG" id="abac:LuPra_06018"/>
<dbReference type="PRINTS" id="PR00502">
    <property type="entry name" value="NUDIXFAMILY"/>
</dbReference>
<comment type="catalytic activity">
    <reaction evidence="11">
        <text>8-oxo-GTP + H2O = 8-oxo-GMP + diphosphate + H(+)</text>
        <dbReference type="Rhea" id="RHEA:67616"/>
        <dbReference type="ChEBI" id="CHEBI:15377"/>
        <dbReference type="ChEBI" id="CHEBI:15378"/>
        <dbReference type="ChEBI" id="CHEBI:33019"/>
        <dbReference type="ChEBI" id="CHEBI:143553"/>
        <dbReference type="ChEBI" id="CHEBI:145694"/>
    </reaction>
</comment>
<dbReference type="EC" id="3.6.1.55" evidence="12"/>
<dbReference type="SUPFAM" id="SSF55811">
    <property type="entry name" value="Nudix"/>
    <property type="match status" value="1"/>
</dbReference>
<dbReference type="GO" id="GO:0046872">
    <property type="term" value="F:metal ion binding"/>
    <property type="evidence" value="ECO:0007669"/>
    <property type="project" value="UniProtKB-KW"/>
</dbReference>
<evidence type="ECO:0000256" key="16">
    <source>
        <dbReference type="ARBA" id="ARBA00042798"/>
    </source>
</evidence>
<dbReference type="Proteomes" id="UP000076079">
    <property type="component" value="Chromosome"/>
</dbReference>
<dbReference type="GO" id="GO:0008413">
    <property type="term" value="F:8-oxo-7,8-dihydroguanosine triphosphate pyrophosphatase activity"/>
    <property type="evidence" value="ECO:0007669"/>
    <property type="project" value="TreeGrafter"/>
</dbReference>
<keyword evidence="9" id="KW-0234">DNA repair</keyword>
<dbReference type="GO" id="GO:0035539">
    <property type="term" value="F:8-oxo-7,8-dihydrodeoxyguanosine triphosphate pyrophosphatase activity"/>
    <property type="evidence" value="ECO:0007669"/>
    <property type="project" value="UniProtKB-EC"/>
</dbReference>
<dbReference type="Gene3D" id="3.90.79.10">
    <property type="entry name" value="Nucleoside Triphosphate Pyrophosphohydrolase"/>
    <property type="match status" value="1"/>
</dbReference>
<comment type="similarity">
    <text evidence="2">Belongs to the Nudix hydrolase family.</text>
</comment>
<evidence type="ECO:0000313" key="18">
    <source>
        <dbReference type="EMBL" id="AMY12736.1"/>
    </source>
</evidence>
<organism evidence="18 19">
    <name type="scientific">Luteitalea pratensis</name>
    <dbReference type="NCBI Taxonomy" id="1855912"/>
    <lineage>
        <taxon>Bacteria</taxon>
        <taxon>Pseudomonadati</taxon>
        <taxon>Acidobacteriota</taxon>
        <taxon>Vicinamibacteria</taxon>
        <taxon>Vicinamibacterales</taxon>
        <taxon>Vicinamibacteraceae</taxon>
        <taxon>Luteitalea</taxon>
    </lineage>
</organism>
<evidence type="ECO:0000259" key="17">
    <source>
        <dbReference type="PROSITE" id="PS51462"/>
    </source>
</evidence>
<keyword evidence="6" id="KW-0227">DNA damage</keyword>
<evidence type="ECO:0000256" key="14">
    <source>
        <dbReference type="ARBA" id="ARBA00041592"/>
    </source>
</evidence>
<keyword evidence="8" id="KW-0460">Magnesium</keyword>
<evidence type="ECO:0000256" key="13">
    <source>
        <dbReference type="ARBA" id="ARBA00040794"/>
    </source>
</evidence>
<proteinExistence type="inferred from homology"/>
<reference evidence="18 19" key="1">
    <citation type="journal article" date="2016" name="Genome Announc.">
        <title>First Complete Genome Sequence of a Subdivision 6 Acidobacterium Strain.</title>
        <authorList>
            <person name="Huang S."/>
            <person name="Vieira S."/>
            <person name="Bunk B."/>
            <person name="Riedel T."/>
            <person name="Sproer C."/>
            <person name="Overmann J."/>
        </authorList>
    </citation>
    <scope>NUCLEOTIDE SEQUENCE [LARGE SCALE GENOMIC DNA]</scope>
    <source>
        <strain evidence="19">DSM 100886 HEG_-6_39</strain>
    </source>
</reference>
<dbReference type="GO" id="GO:0006260">
    <property type="term" value="P:DNA replication"/>
    <property type="evidence" value="ECO:0007669"/>
    <property type="project" value="UniProtKB-KW"/>
</dbReference>
<protein>
    <recommendedName>
        <fullName evidence="13">8-oxo-dGTP diphosphatase</fullName>
        <ecNumber evidence="12">3.6.1.55</ecNumber>
    </recommendedName>
    <alternativeName>
        <fullName evidence="16">7,8-dihydro-8-oxoguanine-triphosphatase</fullName>
    </alternativeName>
    <alternativeName>
        <fullName evidence="15">Mutator protein MutT</fullName>
    </alternativeName>
    <alternativeName>
        <fullName evidence="14">dGTP pyrophosphohydrolase</fullName>
    </alternativeName>
</protein>
<dbReference type="OrthoDB" id="9810648at2"/>
<evidence type="ECO:0000256" key="7">
    <source>
        <dbReference type="ARBA" id="ARBA00022801"/>
    </source>
</evidence>
<keyword evidence="5" id="KW-0479">Metal-binding</keyword>
<evidence type="ECO:0000256" key="2">
    <source>
        <dbReference type="ARBA" id="ARBA00005582"/>
    </source>
</evidence>
<dbReference type="InterPro" id="IPR020476">
    <property type="entry name" value="Nudix_hydrolase"/>
</dbReference>
<dbReference type="PROSITE" id="PS51462">
    <property type="entry name" value="NUDIX"/>
    <property type="match status" value="1"/>
</dbReference>
<evidence type="ECO:0000256" key="11">
    <source>
        <dbReference type="ARBA" id="ARBA00036904"/>
    </source>
</evidence>
<dbReference type="PANTHER" id="PTHR47707">
    <property type="entry name" value="8-OXO-DGTP DIPHOSPHATASE"/>
    <property type="match status" value="1"/>
</dbReference>
<evidence type="ECO:0000256" key="9">
    <source>
        <dbReference type="ARBA" id="ARBA00023204"/>
    </source>
</evidence>